<dbReference type="PROSITE" id="PS51194">
    <property type="entry name" value="HELICASE_CTER"/>
    <property type="match status" value="1"/>
</dbReference>
<evidence type="ECO:0000313" key="21">
    <source>
        <dbReference type="Proteomes" id="UP001418637"/>
    </source>
</evidence>
<dbReference type="PROSITE" id="PS50967">
    <property type="entry name" value="HRDC"/>
    <property type="match status" value="1"/>
</dbReference>
<evidence type="ECO:0000259" key="19">
    <source>
        <dbReference type="PROSITE" id="PS51194"/>
    </source>
</evidence>
<dbReference type="SUPFAM" id="SSF46785">
    <property type="entry name" value="Winged helix' DNA-binding domain"/>
    <property type="match status" value="1"/>
</dbReference>
<dbReference type="InterPro" id="IPR032284">
    <property type="entry name" value="RecQ_Zn-bd"/>
</dbReference>
<keyword evidence="12" id="KW-0233">DNA recombination</keyword>
<dbReference type="PROSITE" id="PS51192">
    <property type="entry name" value="HELICASE_ATP_BIND_1"/>
    <property type="match status" value="1"/>
</dbReference>
<keyword evidence="7 20" id="KW-0378">Hydrolase</keyword>
<dbReference type="InterPro" id="IPR036390">
    <property type="entry name" value="WH_DNA-bd_sf"/>
</dbReference>
<dbReference type="CDD" id="cd18794">
    <property type="entry name" value="SF2_C_RecQ"/>
    <property type="match status" value="1"/>
</dbReference>
<evidence type="ECO:0000256" key="12">
    <source>
        <dbReference type="ARBA" id="ARBA00023172"/>
    </source>
</evidence>
<dbReference type="InterPro" id="IPR044876">
    <property type="entry name" value="HRDC_dom_sf"/>
</dbReference>
<dbReference type="RefSeq" id="WP_346336035.1">
    <property type="nucleotide sequence ID" value="NZ_JBBYXI010000001.1"/>
</dbReference>
<dbReference type="Pfam" id="PF16124">
    <property type="entry name" value="RecQ_Zn_bind"/>
    <property type="match status" value="1"/>
</dbReference>
<dbReference type="InterPro" id="IPR036388">
    <property type="entry name" value="WH-like_DNA-bd_sf"/>
</dbReference>
<dbReference type="InterPro" id="IPR001650">
    <property type="entry name" value="Helicase_C-like"/>
</dbReference>
<dbReference type="SMART" id="SM00490">
    <property type="entry name" value="HELICc"/>
    <property type="match status" value="1"/>
</dbReference>
<keyword evidence="6" id="KW-0227">DNA damage</keyword>
<keyword evidence="11" id="KW-0238">DNA-binding</keyword>
<dbReference type="InterPro" id="IPR010997">
    <property type="entry name" value="HRDC-like_sf"/>
</dbReference>
<dbReference type="Pfam" id="PF09382">
    <property type="entry name" value="RQC"/>
    <property type="match status" value="1"/>
</dbReference>
<keyword evidence="13" id="KW-0234">DNA repair</keyword>
<dbReference type="CDD" id="cd17920">
    <property type="entry name" value="DEXHc_RecQ"/>
    <property type="match status" value="1"/>
</dbReference>
<dbReference type="SUPFAM" id="SSF52540">
    <property type="entry name" value="P-loop containing nucleoside triphosphate hydrolases"/>
    <property type="match status" value="1"/>
</dbReference>
<dbReference type="SMART" id="SM00341">
    <property type="entry name" value="HRDC"/>
    <property type="match status" value="1"/>
</dbReference>
<dbReference type="Gene3D" id="3.40.50.300">
    <property type="entry name" value="P-loop containing nucleotide triphosphate hydrolases"/>
    <property type="match status" value="2"/>
</dbReference>
<evidence type="ECO:0000256" key="2">
    <source>
        <dbReference type="ARBA" id="ARBA00001947"/>
    </source>
</evidence>
<evidence type="ECO:0000256" key="13">
    <source>
        <dbReference type="ARBA" id="ARBA00023204"/>
    </source>
</evidence>
<evidence type="ECO:0000256" key="3">
    <source>
        <dbReference type="ARBA" id="ARBA00005446"/>
    </source>
</evidence>
<evidence type="ECO:0000256" key="10">
    <source>
        <dbReference type="ARBA" id="ARBA00022840"/>
    </source>
</evidence>
<evidence type="ECO:0000256" key="7">
    <source>
        <dbReference type="ARBA" id="ARBA00022801"/>
    </source>
</evidence>
<evidence type="ECO:0000313" key="20">
    <source>
        <dbReference type="EMBL" id="MEN3930061.1"/>
    </source>
</evidence>
<dbReference type="Pfam" id="PF00570">
    <property type="entry name" value="HRDC"/>
    <property type="match status" value="1"/>
</dbReference>
<sequence length="611" mass="68593">MPHSATKMLQPNDPLRLLNDIFGFENFRSGQKEIIDTIISGADVLAIMPTGAGKSLCYQLPALMRSGLTIVVSPLIALMRDQVAQLRNNGIEAGSLNSTNNDEENRRVRDALRDGSLRLLYASPERLASPEATEWLSRFTVNLLAIDEAHCVSQWGHDFRPEYALLGDVRRRLGNVQTVAFTATADEATRADIVNRLFENPPNMFVHGFDRPNIRLAMRAKENVRRQIRDFLESHRGESGIVYCATRDATDRMAANLTDDGFHTLPYHAGMSSEERARNQDIFLKEDGVIIAATVAFGMGIDKPDVRFVAHAAMPKSIEAYYQEIGRAGRDGEPADTLTLYGLDDMRLRRQQIDQSEAPDEQKLVDRQRMNALVALCEAPGCRRQTLLAYFNERIQPCGNCDLCQEGVSLFDGTEDAQKLMSAILRTGERFGTEHIINILIGEETEAVLKYGHQNLKTFGVGSNRSKNDWRSLVRQIYAAGLINLEIADYGRWSVTERGWLVLKGEERINLRVDVLQPKAPRKRQKFRAEAVSGVAEGDLLLNALKDLRRELARKQDVPAYVIFPDRTLYDIAAKKPKSLWEFADIHGVGQAKLDRFGEQFIAVVKDHIGT</sequence>
<dbReference type="SUPFAM" id="SSF47819">
    <property type="entry name" value="HRDC-like"/>
    <property type="match status" value="1"/>
</dbReference>
<dbReference type="Gene3D" id="1.10.10.10">
    <property type="entry name" value="Winged helix-like DNA-binding domain superfamily/Winged helix DNA-binding domain"/>
    <property type="match status" value="1"/>
</dbReference>
<dbReference type="EC" id="5.6.2.4" evidence="16"/>
<evidence type="ECO:0000256" key="15">
    <source>
        <dbReference type="ARBA" id="ARBA00034617"/>
    </source>
</evidence>
<evidence type="ECO:0000259" key="17">
    <source>
        <dbReference type="PROSITE" id="PS50967"/>
    </source>
</evidence>
<keyword evidence="10" id="KW-0067">ATP-binding</keyword>
<comment type="catalytic activity">
    <reaction evidence="15">
        <text>Couples ATP hydrolysis with the unwinding of duplex DNA by translocating in the 3'-5' direction.</text>
        <dbReference type="EC" id="5.6.2.4"/>
    </reaction>
</comment>
<dbReference type="GO" id="GO:0016787">
    <property type="term" value="F:hydrolase activity"/>
    <property type="evidence" value="ECO:0007669"/>
    <property type="project" value="UniProtKB-KW"/>
</dbReference>
<feature type="domain" description="Helicase C-terminal" evidence="19">
    <location>
        <begin position="227"/>
        <end position="374"/>
    </location>
</feature>
<dbReference type="InterPro" id="IPR018982">
    <property type="entry name" value="RQC_domain"/>
</dbReference>
<keyword evidence="8 20" id="KW-0347">Helicase</keyword>
<comment type="caution">
    <text evidence="20">The sequence shown here is derived from an EMBL/GenBank/DDBJ whole genome shotgun (WGS) entry which is preliminary data.</text>
</comment>
<evidence type="ECO:0000256" key="5">
    <source>
        <dbReference type="ARBA" id="ARBA00022741"/>
    </source>
</evidence>
<evidence type="ECO:0000256" key="1">
    <source>
        <dbReference type="ARBA" id="ARBA00001946"/>
    </source>
</evidence>
<keyword evidence="4" id="KW-0479">Metal-binding</keyword>
<dbReference type="InterPro" id="IPR014001">
    <property type="entry name" value="Helicase_ATP-bd"/>
</dbReference>
<dbReference type="InterPro" id="IPR011545">
    <property type="entry name" value="DEAD/DEAH_box_helicase_dom"/>
</dbReference>
<protein>
    <recommendedName>
        <fullName evidence="16">DNA helicase RecQ</fullName>
        <ecNumber evidence="16">5.6.2.4</ecNumber>
    </recommendedName>
</protein>
<dbReference type="GO" id="GO:0003678">
    <property type="term" value="F:DNA helicase activity"/>
    <property type="evidence" value="ECO:0007669"/>
    <property type="project" value="UniProtKB-EC"/>
</dbReference>
<dbReference type="InterPro" id="IPR004589">
    <property type="entry name" value="DNA_helicase_ATP-dep_RecQ"/>
</dbReference>
<name>A0ABV0BIH2_9HYPH</name>
<evidence type="ECO:0000256" key="9">
    <source>
        <dbReference type="ARBA" id="ARBA00022833"/>
    </source>
</evidence>
<evidence type="ECO:0000259" key="18">
    <source>
        <dbReference type="PROSITE" id="PS51192"/>
    </source>
</evidence>
<feature type="domain" description="Helicase ATP-binding" evidence="18">
    <location>
        <begin position="35"/>
        <end position="203"/>
    </location>
</feature>
<gene>
    <name evidence="20" type="primary">recQ</name>
    <name evidence="20" type="ORF">WJT86_03175</name>
</gene>
<comment type="cofactor">
    <cofactor evidence="2">
        <name>Zn(2+)</name>
        <dbReference type="ChEBI" id="CHEBI:29105"/>
    </cofactor>
</comment>
<keyword evidence="9" id="KW-0862">Zinc</keyword>
<dbReference type="NCBIfam" id="TIGR01389">
    <property type="entry name" value="recQ"/>
    <property type="match status" value="1"/>
</dbReference>
<dbReference type="PANTHER" id="PTHR13710">
    <property type="entry name" value="DNA HELICASE RECQ FAMILY MEMBER"/>
    <property type="match status" value="1"/>
</dbReference>
<dbReference type="SMART" id="SM00487">
    <property type="entry name" value="DEXDc"/>
    <property type="match status" value="1"/>
</dbReference>
<dbReference type="InterPro" id="IPR006293">
    <property type="entry name" value="DNA_helicase_ATP-dep_RecQ_bac"/>
</dbReference>
<evidence type="ECO:0000256" key="8">
    <source>
        <dbReference type="ARBA" id="ARBA00022806"/>
    </source>
</evidence>
<dbReference type="Proteomes" id="UP001418637">
    <property type="component" value="Unassembled WGS sequence"/>
</dbReference>
<reference evidence="20 21" key="1">
    <citation type="submission" date="2024-04" db="EMBL/GenBank/DDBJ databases">
        <title>A novel species isolated from cricket.</title>
        <authorList>
            <person name="Wang H.-C."/>
        </authorList>
    </citation>
    <scope>NUCLEOTIDE SEQUENCE [LARGE SCALE GENOMIC DNA]</scope>
    <source>
        <strain evidence="20 21">WL0021</strain>
    </source>
</reference>
<dbReference type="NCBIfam" id="TIGR00614">
    <property type="entry name" value="recQ_fam"/>
    <property type="match status" value="1"/>
</dbReference>
<dbReference type="Pfam" id="PF00270">
    <property type="entry name" value="DEAD"/>
    <property type="match status" value="1"/>
</dbReference>
<keyword evidence="14" id="KW-0413">Isomerase</keyword>
<evidence type="ECO:0000256" key="6">
    <source>
        <dbReference type="ARBA" id="ARBA00022763"/>
    </source>
</evidence>
<evidence type="ECO:0000256" key="14">
    <source>
        <dbReference type="ARBA" id="ARBA00023235"/>
    </source>
</evidence>
<keyword evidence="5" id="KW-0547">Nucleotide-binding</keyword>
<keyword evidence="21" id="KW-1185">Reference proteome</keyword>
<comment type="cofactor">
    <cofactor evidence="1">
        <name>Mg(2+)</name>
        <dbReference type="ChEBI" id="CHEBI:18420"/>
    </cofactor>
</comment>
<dbReference type="PANTHER" id="PTHR13710:SF105">
    <property type="entry name" value="ATP-DEPENDENT DNA HELICASE Q1"/>
    <property type="match status" value="1"/>
</dbReference>
<evidence type="ECO:0000256" key="16">
    <source>
        <dbReference type="NCBIfam" id="TIGR01389"/>
    </source>
</evidence>
<proteinExistence type="inferred from homology"/>
<feature type="domain" description="HRDC" evidence="17">
    <location>
        <begin position="535"/>
        <end position="611"/>
    </location>
</feature>
<dbReference type="EMBL" id="JBBYXI010000001">
    <property type="protein sequence ID" value="MEN3930061.1"/>
    <property type="molecule type" value="Genomic_DNA"/>
</dbReference>
<comment type="similarity">
    <text evidence="3">Belongs to the helicase family. RecQ subfamily.</text>
</comment>
<organism evidence="20 21">
    <name type="scientific">Hohaiivirga grylli</name>
    <dbReference type="NCBI Taxonomy" id="3133970"/>
    <lineage>
        <taxon>Bacteria</taxon>
        <taxon>Pseudomonadati</taxon>
        <taxon>Pseudomonadota</taxon>
        <taxon>Alphaproteobacteria</taxon>
        <taxon>Hyphomicrobiales</taxon>
        <taxon>Methylobacteriaceae</taxon>
        <taxon>Hohaiivirga</taxon>
    </lineage>
</organism>
<dbReference type="SMART" id="SM00956">
    <property type="entry name" value="RQC"/>
    <property type="match status" value="1"/>
</dbReference>
<evidence type="ECO:0000256" key="11">
    <source>
        <dbReference type="ARBA" id="ARBA00023125"/>
    </source>
</evidence>
<dbReference type="Pfam" id="PF00271">
    <property type="entry name" value="Helicase_C"/>
    <property type="match status" value="1"/>
</dbReference>
<evidence type="ECO:0000256" key="4">
    <source>
        <dbReference type="ARBA" id="ARBA00022723"/>
    </source>
</evidence>
<dbReference type="Gene3D" id="1.10.150.80">
    <property type="entry name" value="HRDC domain"/>
    <property type="match status" value="1"/>
</dbReference>
<accession>A0ABV0BIH2</accession>
<dbReference type="InterPro" id="IPR027417">
    <property type="entry name" value="P-loop_NTPase"/>
</dbReference>
<dbReference type="InterPro" id="IPR002121">
    <property type="entry name" value="HRDC_dom"/>
</dbReference>